<evidence type="ECO:0000313" key="2">
    <source>
        <dbReference type="EMBL" id="KYD22675.1"/>
    </source>
</evidence>
<reference evidence="2 3" key="1">
    <citation type="submission" date="2016-01" db="EMBL/GenBank/DDBJ databases">
        <title>Draft Genome Sequences of Seven Thermophilic Sporeformers Isolated from Foods.</title>
        <authorList>
            <person name="Berendsen E.M."/>
            <person name="Wells-Bennik M.H."/>
            <person name="Krawcyk A.O."/>
            <person name="De Jong A."/>
            <person name="Holsappel S."/>
            <person name="Eijlander R.T."/>
            <person name="Kuipers O.P."/>
        </authorList>
    </citation>
    <scope>NUCLEOTIDE SEQUENCE [LARGE SCALE GENOMIC DNA]</scope>
    <source>
        <strain evidence="2 3">B4135</strain>
    </source>
</reference>
<keyword evidence="1" id="KW-0812">Transmembrane</keyword>
<dbReference type="Pfam" id="PF17314">
    <property type="entry name" value="DUF5360"/>
    <property type="match status" value="1"/>
</dbReference>
<protein>
    <recommendedName>
        <fullName evidence="4">YvaD family protein</fullName>
    </recommendedName>
</protein>
<evidence type="ECO:0000256" key="1">
    <source>
        <dbReference type="SAM" id="Phobius"/>
    </source>
</evidence>
<dbReference type="EMBL" id="LQYT01000009">
    <property type="protein sequence ID" value="KYD22675.1"/>
    <property type="molecule type" value="Genomic_DNA"/>
</dbReference>
<dbReference type="AlphaFoldDB" id="A0A150MEF7"/>
<evidence type="ECO:0008006" key="4">
    <source>
        <dbReference type="Google" id="ProtNLM"/>
    </source>
</evidence>
<feature type="transmembrane region" description="Helical" evidence="1">
    <location>
        <begin position="73"/>
        <end position="97"/>
    </location>
</feature>
<dbReference type="Proteomes" id="UP000075683">
    <property type="component" value="Unassembled WGS sequence"/>
</dbReference>
<feature type="transmembrane region" description="Helical" evidence="1">
    <location>
        <begin position="103"/>
        <end position="120"/>
    </location>
</feature>
<dbReference type="STRING" id="301148.B4135_1158"/>
<evidence type="ECO:0000313" key="3">
    <source>
        <dbReference type="Proteomes" id="UP000075683"/>
    </source>
</evidence>
<keyword evidence="1" id="KW-0472">Membrane</keyword>
<organism evidence="2 3">
    <name type="scientific">Caldibacillus debilis</name>
    <dbReference type="NCBI Taxonomy" id="301148"/>
    <lineage>
        <taxon>Bacteria</taxon>
        <taxon>Bacillati</taxon>
        <taxon>Bacillota</taxon>
        <taxon>Bacilli</taxon>
        <taxon>Bacillales</taxon>
        <taxon>Bacillaceae</taxon>
        <taxon>Caldibacillus</taxon>
    </lineage>
</organism>
<dbReference type="InterPro" id="IPR020348">
    <property type="entry name" value="Uncharacterised_YvaD"/>
</dbReference>
<gene>
    <name evidence="2" type="ORF">B4135_1158</name>
</gene>
<dbReference type="RefSeq" id="WP_061567961.1">
    <property type="nucleotide sequence ID" value="NZ_LQYT01000009.1"/>
</dbReference>
<proteinExistence type="predicted"/>
<dbReference type="OrthoDB" id="2469007at2"/>
<keyword evidence="1" id="KW-1133">Transmembrane helix</keyword>
<accession>A0A150MEF7</accession>
<comment type="caution">
    <text evidence="2">The sequence shown here is derived from an EMBL/GenBank/DDBJ whole genome shotgun (WGS) entry which is preliminary data.</text>
</comment>
<sequence>MKALKPFFLITDIGFILYWILTGFHWIPKNWAFKDYGHPLIIAWNWSFLPLDLLISFTGLWSLYLRQKGKREWAAFALVSLVLTFFSGLQAIAFWAFRRDFDPVWWAFNLYLMIYPLFFIRRFLTLREEPETE</sequence>
<name>A0A150MEF7_9BACI</name>
<feature type="transmembrane region" description="Helical" evidence="1">
    <location>
        <begin position="39"/>
        <end position="61"/>
    </location>
</feature>
<dbReference type="PATRIC" id="fig|301148.3.peg.119"/>
<feature type="transmembrane region" description="Helical" evidence="1">
    <location>
        <begin position="7"/>
        <end position="27"/>
    </location>
</feature>